<evidence type="ECO:0000313" key="1">
    <source>
        <dbReference type="EMBL" id="SLJ86011.1"/>
    </source>
</evidence>
<sequence>MILMEYDVDGDSPRHLPSPGKCIYCKEAGVELTDEHVVPFAIGKDATILDKSCCVVCQRIIQPYEQSVLRHQLGHFRASVEAPTRKPKDRFTSLPLEFVEANEKGEPIRELGKREIPIAAAPLILNLWQSPPPGVLGIPIDPAFAEGRPFRYVESKVADPILKAVAAEAGIAHVGFKLRPVNRLHYLRTLAKTAHAYVAAELGVDAFNPYLTDIILNRSDDIARYVGDLSGVASLEGATGHTFKIALGEVPEDAGIGKGKIAVFMQFWGELGSPPHLVIVGETLIDMQAYFAARGNGGLIAA</sequence>
<gene>
    <name evidence="1" type="ORF">SAMN06295987_10118</name>
</gene>
<keyword evidence="2" id="KW-1185">Reference proteome</keyword>
<name>A0A1U6GR68_9SPHN</name>
<dbReference type="RefSeq" id="WP_139383868.1">
    <property type="nucleotide sequence ID" value="NZ_FVZE01000001.1"/>
</dbReference>
<reference evidence="2" key="1">
    <citation type="submission" date="2017-02" db="EMBL/GenBank/DDBJ databases">
        <authorList>
            <person name="Varghese N."/>
            <person name="Submissions S."/>
        </authorList>
    </citation>
    <scope>NUCLEOTIDE SEQUENCE [LARGE SCALE GENOMIC DNA]</scope>
    <source>
        <strain evidence="2">SM117</strain>
    </source>
</reference>
<evidence type="ECO:0008006" key="3">
    <source>
        <dbReference type="Google" id="ProtNLM"/>
    </source>
</evidence>
<organism evidence="1 2">
    <name type="scientific">Novosphingobium mathurense</name>
    <dbReference type="NCBI Taxonomy" id="428990"/>
    <lineage>
        <taxon>Bacteria</taxon>
        <taxon>Pseudomonadati</taxon>
        <taxon>Pseudomonadota</taxon>
        <taxon>Alphaproteobacteria</taxon>
        <taxon>Sphingomonadales</taxon>
        <taxon>Sphingomonadaceae</taxon>
        <taxon>Novosphingobium</taxon>
    </lineage>
</organism>
<protein>
    <recommendedName>
        <fullName evidence="3">HNH endonuclease</fullName>
    </recommendedName>
</protein>
<evidence type="ECO:0000313" key="2">
    <source>
        <dbReference type="Proteomes" id="UP000190989"/>
    </source>
</evidence>
<proteinExistence type="predicted"/>
<dbReference type="AlphaFoldDB" id="A0A1U6GR68"/>
<dbReference type="Proteomes" id="UP000190989">
    <property type="component" value="Unassembled WGS sequence"/>
</dbReference>
<accession>A0A1U6GR68</accession>
<dbReference type="EMBL" id="FVZE01000001">
    <property type="protein sequence ID" value="SLJ86011.1"/>
    <property type="molecule type" value="Genomic_DNA"/>
</dbReference>